<gene>
    <name evidence="2" type="ORF">OSJNBb0079B16.15</name>
</gene>
<dbReference type="Proteomes" id="UP000000763">
    <property type="component" value="Chromosome 3"/>
</dbReference>
<evidence type="ECO:0000313" key="2">
    <source>
        <dbReference type="EMBL" id="AAR89040.1"/>
    </source>
</evidence>
<evidence type="ECO:0000313" key="3">
    <source>
        <dbReference type="Proteomes" id="UP000000763"/>
    </source>
</evidence>
<name>Q10GL1_ORYSJ</name>
<evidence type="ECO:0000256" key="1">
    <source>
        <dbReference type="SAM" id="MobiDB-lite"/>
    </source>
</evidence>
<protein>
    <submittedName>
        <fullName evidence="2">Uncharacterized protein</fullName>
    </submittedName>
</protein>
<proteinExistence type="predicted"/>
<reference evidence="3" key="1">
    <citation type="journal article" date="2005" name="Nature">
        <title>The map-based sequence of the rice genome.</title>
        <authorList>
            <consortium name="International rice genome sequencing project (IRGSP)"/>
            <person name="Matsumoto T."/>
            <person name="Wu J."/>
            <person name="Kanamori H."/>
            <person name="Katayose Y."/>
            <person name="Fujisawa M."/>
            <person name="Namiki N."/>
            <person name="Mizuno H."/>
            <person name="Yamamoto K."/>
            <person name="Antonio B.A."/>
            <person name="Baba T."/>
            <person name="Sakata K."/>
            <person name="Nagamura Y."/>
            <person name="Aoki H."/>
            <person name="Arikawa K."/>
            <person name="Arita K."/>
            <person name="Bito T."/>
            <person name="Chiden Y."/>
            <person name="Fujitsuka N."/>
            <person name="Fukunaka R."/>
            <person name="Hamada M."/>
            <person name="Harada C."/>
            <person name="Hayashi A."/>
            <person name="Hijishita S."/>
            <person name="Honda M."/>
            <person name="Hosokawa S."/>
            <person name="Ichikawa Y."/>
            <person name="Idonuma A."/>
            <person name="Iijima M."/>
            <person name="Ikeda M."/>
            <person name="Ikeno M."/>
            <person name="Ito K."/>
            <person name="Ito S."/>
            <person name="Ito T."/>
            <person name="Ito Y."/>
            <person name="Ito Y."/>
            <person name="Iwabuchi A."/>
            <person name="Kamiya K."/>
            <person name="Karasawa W."/>
            <person name="Kurita K."/>
            <person name="Katagiri S."/>
            <person name="Kikuta A."/>
            <person name="Kobayashi H."/>
            <person name="Kobayashi N."/>
            <person name="Machita K."/>
            <person name="Maehara T."/>
            <person name="Masukawa M."/>
            <person name="Mizubayashi T."/>
            <person name="Mukai Y."/>
            <person name="Nagasaki H."/>
            <person name="Nagata Y."/>
            <person name="Naito S."/>
            <person name="Nakashima M."/>
            <person name="Nakama Y."/>
            <person name="Nakamichi Y."/>
            <person name="Nakamura M."/>
            <person name="Meguro A."/>
            <person name="Negishi M."/>
            <person name="Ohta I."/>
            <person name="Ohta T."/>
            <person name="Okamoto M."/>
            <person name="Ono N."/>
            <person name="Saji S."/>
            <person name="Sakaguchi M."/>
            <person name="Sakai K."/>
            <person name="Shibata M."/>
            <person name="Shimokawa T."/>
            <person name="Song J."/>
            <person name="Takazaki Y."/>
            <person name="Terasawa K."/>
            <person name="Tsugane M."/>
            <person name="Tsuji K."/>
            <person name="Ueda S."/>
            <person name="Waki K."/>
            <person name="Yamagata H."/>
            <person name="Yamamoto M."/>
            <person name="Yamamoto S."/>
            <person name="Yamane H."/>
            <person name="Yoshiki S."/>
            <person name="Yoshihara R."/>
            <person name="Yukawa K."/>
            <person name="Zhong H."/>
            <person name="Yano M."/>
            <person name="Yuan Q."/>
            <person name="Ouyang S."/>
            <person name="Liu J."/>
            <person name="Jones K.M."/>
            <person name="Gansberger K."/>
            <person name="Moffat K."/>
            <person name="Hill J."/>
            <person name="Bera J."/>
            <person name="Fadrosh D."/>
            <person name="Jin S."/>
            <person name="Johri S."/>
            <person name="Kim M."/>
            <person name="Overton L."/>
            <person name="Reardon M."/>
            <person name="Tsitrin T."/>
            <person name="Vuong H."/>
            <person name="Weaver B."/>
            <person name="Ciecko A."/>
            <person name="Tallon L."/>
            <person name="Jackson J."/>
            <person name="Pai G."/>
            <person name="Aken S.V."/>
            <person name="Utterback T."/>
            <person name="Reidmuller S."/>
            <person name="Feldblyum T."/>
            <person name="Hsiao J."/>
            <person name="Zismann V."/>
            <person name="Iobst S."/>
            <person name="de Vazeille A.R."/>
            <person name="Buell C.R."/>
            <person name="Ying K."/>
            <person name="Li Y."/>
            <person name="Lu T."/>
            <person name="Huang Y."/>
            <person name="Zhao Q."/>
            <person name="Feng Q."/>
            <person name="Zhang L."/>
            <person name="Zhu J."/>
            <person name="Weng Q."/>
            <person name="Mu J."/>
            <person name="Lu Y."/>
            <person name="Fan D."/>
            <person name="Liu Y."/>
            <person name="Guan J."/>
            <person name="Zhang Y."/>
            <person name="Yu S."/>
            <person name="Liu X."/>
            <person name="Zhang Y."/>
            <person name="Hong G."/>
            <person name="Han B."/>
            <person name="Choisne N."/>
            <person name="Demange N."/>
            <person name="Orjeda G."/>
            <person name="Samain S."/>
            <person name="Cattolico L."/>
            <person name="Pelletier E."/>
            <person name="Couloux A."/>
            <person name="Segurens B."/>
            <person name="Wincker P."/>
            <person name="D'Hont A."/>
            <person name="Scarpelli C."/>
            <person name="Weissenbach J."/>
            <person name="Salanoubat M."/>
            <person name="Quetier F."/>
            <person name="Yu Y."/>
            <person name="Kim H.R."/>
            <person name="Rambo T."/>
            <person name="Currie J."/>
            <person name="Collura K."/>
            <person name="Luo M."/>
            <person name="Yang T."/>
            <person name="Ammiraju J.S.S."/>
            <person name="Engler F."/>
            <person name="Soderlund C."/>
            <person name="Wing R.A."/>
            <person name="Palmer L.E."/>
            <person name="de la Bastide M."/>
            <person name="Spiegel L."/>
            <person name="Nascimento L."/>
            <person name="Zutavern T."/>
            <person name="O'Shaughnessy A."/>
            <person name="Dike S."/>
            <person name="Dedhia N."/>
            <person name="Preston R."/>
            <person name="Balija V."/>
            <person name="McCombie W.R."/>
            <person name="Chow T."/>
            <person name="Chen H."/>
            <person name="Chung M."/>
            <person name="Chen C."/>
            <person name="Shaw J."/>
            <person name="Wu H."/>
            <person name="Hsiao K."/>
            <person name="Chao Y."/>
            <person name="Chu M."/>
            <person name="Cheng C."/>
            <person name="Hour A."/>
            <person name="Lee P."/>
            <person name="Lin S."/>
            <person name="Lin Y."/>
            <person name="Liou J."/>
            <person name="Liu S."/>
            <person name="Hsing Y."/>
            <person name="Raghuvanshi S."/>
            <person name="Mohanty A."/>
            <person name="Bharti A.K."/>
            <person name="Gaur A."/>
            <person name="Gupta V."/>
            <person name="Kumar D."/>
            <person name="Ravi V."/>
            <person name="Vij S."/>
            <person name="Kapur A."/>
            <person name="Khurana P."/>
            <person name="Khurana P."/>
            <person name="Khurana J.P."/>
            <person name="Tyagi A.K."/>
            <person name="Gaikwad K."/>
            <person name="Singh A."/>
            <person name="Dalal V."/>
            <person name="Srivastava S."/>
            <person name="Dixit A."/>
            <person name="Pal A.K."/>
            <person name="Ghazi I.A."/>
            <person name="Yadav M."/>
            <person name="Pandit A."/>
            <person name="Bhargava A."/>
            <person name="Sureshbabu K."/>
            <person name="Batra K."/>
            <person name="Sharma T.R."/>
            <person name="Mohapatra T."/>
            <person name="Singh N.K."/>
            <person name="Messing J."/>
            <person name="Nelson A.B."/>
            <person name="Fuks G."/>
            <person name="Kavchok S."/>
            <person name="Keizer G."/>
            <person name="Linton E."/>
            <person name="Llaca V."/>
            <person name="Song R."/>
            <person name="Tanyolac B."/>
            <person name="Young S."/>
            <person name="Ho-Il K."/>
            <person name="Hahn J.H."/>
            <person name="Sangsakoo G."/>
            <person name="Vanavichit A."/>
            <person name="de Mattos Luiz.A.T."/>
            <person name="Zimmer P.D."/>
            <person name="Malone G."/>
            <person name="Dellagostin O."/>
            <person name="de Oliveira A.C."/>
            <person name="Bevan M."/>
            <person name="Bancroft I."/>
            <person name="Minx P."/>
            <person name="Cordum H."/>
            <person name="Wilson R."/>
            <person name="Cheng Z."/>
            <person name="Jin W."/>
            <person name="Jiang J."/>
            <person name="Leong S.A."/>
            <person name="Iwama H."/>
            <person name="Gojobori T."/>
            <person name="Itoh T."/>
            <person name="Niimura Y."/>
            <person name="Fujii Y."/>
            <person name="Habara T."/>
            <person name="Sakai H."/>
            <person name="Sato Y."/>
            <person name="Wilson G."/>
            <person name="Kumar K."/>
            <person name="McCouch S."/>
            <person name="Juretic N."/>
            <person name="Hoen D."/>
            <person name="Wright S."/>
            <person name="Bruskiewich R."/>
            <person name="Bureau T."/>
            <person name="Miyao A."/>
            <person name="Hirochika H."/>
            <person name="Nishikawa T."/>
            <person name="Kadowaki K."/>
            <person name="Sugiura M."/>
            <person name="Burr B."/>
            <person name="Sasaki T."/>
        </authorList>
    </citation>
    <scope>NUCLEOTIDE SEQUENCE [LARGE SCALE GENOMIC DNA]</scope>
    <source>
        <strain evidence="3">cv. Nipponbare</strain>
    </source>
</reference>
<organism evidence="2 3">
    <name type="scientific">Oryza sativa subsp. japonica</name>
    <name type="common">Rice</name>
    <dbReference type="NCBI Taxonomy" id="39947"/>
    <lineage>
        <taxon>Eukaryota</taxon>
        <taxon>Viridiplantae</taxon>
        <taxon>Streptophyta</taxon>
        <taxon>Embryophyta</taxon>
        <taxon>Tracheophyta</taxon>
        <taxon>Spermatophyta</taxon>
        <taxon>Magnoliopsida</taxon>
        <taxon>Liliopsida</taxon>
        <taxon>Poales</taxon>
        <taxon>Poaceae</taxon>
        <taxon>BOP clade</taxon>
        <taxon>Oryzoideae</taxon>
        <taxon>Oryzeae</taxon>
        <taxon>Oryzinae</taxon>
        <taxon>Oryza</taxon>
        <taxon>Oryza sativa</taxon>
    </lineage>
</organism>
<sequence>MMLGRTNYIYNEIASLPIQAKSATFGHLDPLVTLSFLATPPLDLSHSTLRSQRWGALEAHEGSDSSWELWRFSGVPLYILPGAPDIRHIILHISQKFLNKTNGQTCAKKSTVSNILKRREYLIVEELETAEINLKPNHANGGGIWGWWGGATTQYRHEDLNLEPNHNPAAGGRSGMKELATSPLCSKGEGGMRGQVFVGWGASKSWTRTGSVGRMRMQILTQYAHPKSLEDGYLCSNGQE</sequence>
<accession>Q10GL1</accession>
<reference evidence="3" key="2">
    <citation type="journal article" date="2008" name="Nucleic Acids Res.">
        <title>The rice annotation project database (RAP-DB): 2008 update.</title>
        <authorList>
            <consortium name="The rice annotation project (RAP)"/>
        </authorList>
    </citation>
    <scope>GENOME REANNOTATION</scope>
    <source>
        <strain evidence="3">cv. Nipponbare</strain>
    </source>
</reference>
<feature type="region of interest" description="Disordered" evidence="1">
    <location>
        <begin position="164"/>
        <end position="187"/>
    </location>
</feature>
<dbReference type="EMBL" id="AC092780">
    <property type="protein sequence ID" value="AAR89040.1"/>
    <property type="molecule type" value="Genomic_DNA"/>
</dbReference>
<dbReference type="AlphaFoldDB" id="Q10GL1"/>